<dbReference type="EMBL" id="PGGS01000135">
    <property type="protein sequence ID" value="PNH08300.1"/>
    <property type="molecule type" value="Genomic_DNA"/>
</dbReference>
<dbReference type="Proteomes" id="UP000236333">
    <property type="component" value="Unassembled WGS sequence"/>
</dbReference>
<dbReference type="AlphaFoldDB" id="A0A2J8A733"/>
<evidence type="ECO:0000313" key="2">
    <source>
        <dbReference type="Proteomes" id="UP000236333"/>
    </source>
</evidence>
<comment type="caution">
    <text evidence="1">The sequence shown here is derived from an EMBL/GenBank/DDBJ whole genome shotgun (WGS) entry which is preliminary data.</text>
</comment>
<proteinExistence type="predicted"/>
<evidence type="ECO:0000313" key="1">
    <source>
        <dbReference type="EMBL" id="PNH08300.1"/>
    </source>
</evidence>
<name>A0A2J8A733_9CHLO</name>
<reference evidence="1 2" key="1">
    <citation type="journal article" date="2017" name="Mol. Biol. Evol.">
        <title>The 4-celled Tetrabaena socialis nuclear genome reveals the essential components for genetic control of cell number at the origin of multicellularity in the volvocine lineage.</title>
        <authorList>
            <person name="Featherston J."/>
            <person name="Arakaki Y."/>
            <person name="Hanschen E.R."/>
            <person name="Ferris P.J."/>
            <person name="Michod R.E."/>
            <person name="Olson B.J.S.C."/>
            <person name="Nozaki H."/>
            <person name="Durand P.M."/>
        </authorList>
    </citation>
    <scope>NUCLEOTIDE SEQUENCE [LARGE SCALE GENOMIC DNA]</scope>
    <source>
        <strain evidence="1 2">NIES-571</strain>
    </source>
</reference>
<sequence>MLALPSTKTRSNWDKWLKDEWNNEAKFAANLRLARGASIFLGAIFVFRNFGDAIFGA</sequence>
<keyword evidence="2" id="KW-1185">Reference proteome</keyword>
<organism evidence="1 2">
    <name type="scientific">Tetrabaena socialis</name>
    <dbReference type="NCBI Taxonomy" id="47790"/>
    <lineage>
        <taxon>Eukaryota</taxon>
        <taxon>Viridiplantae</taxon>
        <taxon>Chlorophyta</taxon>
        <taxon>core chlorophytes</taxon>
        <taxon>Chlorophyceae</taxon>
        <taxon>CS clade</taxon>
        <taxon>Chlamydomonadales</taxon>
        <taxon>Tetrabaenaceae</taxon>
        <taxon>Tetrabaena</taxon>
    </lineage>
</organism>
<accession>A0A2J8A733</accession>
<gene>
    <name evidence="1" type="ORF">TSOC_005162</name>
</gene>
<dbReference type="OrthoDB" id="5514856at2759"/>
<protein>
    <submittedName>
        <fullName evidence="1">Uncharacterized protein</fullName>
    </submittedName>
</protein>